<feature type="signal peptide" evidence="1">
    <location>
        <begin position="1"/>
        <end position="21"/>
    </location>
</feature>
<reference evidence="4" key="1">
    <citation type="journal article" date="2019" name="Int. J. Syst. Evol. Microbiol.">
        <title>The Global Catalogue of Microorganisms (GCM) 10K type strain sequencing project: providing services to taxonomists for standard genome sequencing and annotation.</title>
        <authorList>
            <consortium name="The Broad Institute Genomics Platform"/>
            <consortium name="The Broad Institute Genome Sequencing Center for Infectious Disease"/>
            <person name="Wu L."/>
            <person name="Ma J."/>
        </authorList>
    </citation>
    <scope>NUCLEOTIDE SEQUENCE [LARGE SCALE GENOMIC DNA]</scope>
    <source>
        <strain evidence="4">JCM 18019</strain>
    </source>
</reference>
<evidence type="ECO:0000259" key="2">
    <source>
        <dbReference type="Pfam" id="PF19404"/>
    </source>
</evidence>
<dbReference type="RefSeq" id="WP_345208277.1">
    <property type="nucleotide sequence ID" value="NZ_BAABHX010000010.1"/>
</dbReference>
<accession>A0ABP9MTK9</accession>
<keyword evidence="4" id="KW-1185">Reference proteome</keyword>
<feature type="chain" id="PRO_5046027608" description="DUF5977 domain-containing protein" evidence="1">
    <location>
        <begin position="22"/>
        <end position="1216"/>
    </location>
</feature>
<organism evidence="3 4">
    <name type="scientific">Chryseobacterium ginsengisoli</name>
    <dbReference type="NCBI Taxonomy" id="363853"/>
    <lineage>
        <taxon>Bacteria</taxon>
        <taxon>Pseudomonadati</taxon>
        <taxon>Bacteroidota</taxon>
        <taxon>Flavobacteriia</taxon>
        <taxon>Flavobacteriales</taxon>
        <taxon>Weeksellaceae</taxon>
        <taxon>Chryseobacterium group</taxon>
        <taxon>Chryseobacterium</taxon>
    </lineage>
</organism>
<protein>
    <recommendedName>
        <fullName evidence="2">DUF5977 domain-containing protein</fullName>
    </recommendedName>
</protein>
<dbReference type="EMBL" id="BAABHX010000010">
    <property type="protein sequence ID" value="GAA5101592.1"/>
    <property type="molecule type" value="Genomic_DNA"/>
</dbReference>
<keyword evidence="1" id="KW-0732">Signal</keyword>
<proteinExistence type="predicted"/>
<feature type="domain" description="DUF5977" evidence="2">
    <location>
        <begin position="1046"/>
        <end position="1110"/>
    </location>
</feature>
<dbReference type="Pfam" id="PF19404">
    <property type="entry name" value="DUF5977"/>
    <property type="match status" value="1"/>
</dbReference>
<name>A0ABP9MTK9_9FLAO</name>
<evidence type="ECO:0000313" key="4">
    <source>
        <dbReference type="Proteomes" id="UP001500353"/>
    </source>
</evidence>
<comment type="caution">
    <text evidence="3">The sequence shown here is derived from an EMBL/GenBank/DDBJ whole genome shotgun (WGS) entry which is preliminary data.</text>
</comment>
<gene>
    <name evidence="3" type="ORF">GCM10023210_41560</name>
</gene>
<dbReference type="InterPro" id="IPR046020">
    <property type="entry name" value="DUF5977"/>
</dbReference>
<dbReference type="Proteomes" id="UP001500353">
    <property type="component" value="Unassembled WGS sequence"/>
</dbReference>
<sequence>MINKKILLLFTLIVISSKAQQNQNSSYYFEGLPKSPSAKLFMKYGDDNNSEYTGANSPLIPLFNLEEGDIKVPLILKYISGNGIKVRDEASNVGLGWGMPLANISQEVLGGYDDLFFDRKVKLNFLYDSTPPVIRNWFAVCENTAVPSQYMTEPNEDKLTFFKINWNLLPVDGSFKNYNTSITDYDTSPDIFTCNLFGEKLIFVTSNFQTINPTQTFNPTFECLNKKGYKISFNTTDFFVITDTRGIKYYFGKTETYSTSGTGTVFGSNASSRNYVITKIVDKNNRNVNFTYDEVTNVSTIPFYAQSLNYTQSYDSYNTSFNSFPPNSIDPSTCNLYTGSQGDEFKLGDGTQSLAPYGANIPANTFFVPSAYTNGFTYDKLLIIKEISGDFGKVNFNYSSRVDYTDNKKLDNVTVTAPLSNVVKNIVFNYSYFNSQNSITLRDQKPLLNIINSYPTSITQDYLSKRLKLDAVIIDGNEQYFFKYNSTPIVDKDSFAVDYWGYYNGGITNKTLFANPNDFNNTGIPLNDKNNNLKTANINYMKAGILEKIIYPTKGYSVFNYELNGGENLFYNNDFSTTINSGNGLRIKEQINYDNNDNISDKTVYEYGGGIAINPLDLFKKYQYKFASGIGGTASINRFNLVLSTLAVSDITASPLSSGNFIGYSMVTKKKLDNINNSTGKIITTFYNNPDISFQYKDDNIPLYMPNRASKAPENGLIKNVKIYDSSDNLIKETINTYDYKYSKFFYGSSVILSNSARKGNPCAFPGDCTNKILADHPIAVFGYYPIYSKESLLANTQTKEYFNGAEMFTNTDYAYNGYNFLSQKSTLMPTATQISESYSYSSLIPRFSQANILSNNIDKKIYKNGKEIFHESTQFDNISHFNPTSKSIYDLQSGNASTEVTFDKYDTKGNIQQYTSKDGVATTIIWGYNQTKPIAKIEGAQLTDISTSLITDIVNASDVDNSAPLLSDESLFLLILDNFRKDTSLSKYLITTYTYDPLIGVRSITPPSGIRENYKYDSSNRLEKIIDVNNTLLKEFKYNYTPMVFKNSTQSQPFVRNNCGSGAIGGAYTYTVPAEQYTSTISMVDAEQQALNDITINGQNAANIYGTCTPFTCNLSFNTSIGISGGGNVSVQSNPYYKITFGFSSGSNSTNLPWTTTGVKIATINGSCLPTTEYSGYNGQVYYTIKTNGDIILRSQSTAPANNTSYNYEIIFPIN</sequence>
<evidence type="ECO:0000256" key="1">
    <source>
        <dbReference type="SAM" id="SignalP"/>
    </source>
</evidence>
<evidence type="ECO:0000313" key="3">
    <source>
        <dbReference type="EMBL" id="GAA5101592.1"/>
    </source>
</evidence>